<feature type="binding site" evidence="7">
    <location>
        <position position="80"/>
    </location>
    <ligand>
        <name>L-aspartate</name>
        <dbReference type="ChEBI" id="CHEBI:29991"/>
    </ligand>
</feature>
<feature type="binding site" evidence="7">
    <location>
        <position position="162"/>
    </location>
    <ligand>
        <name>L-aspartate</name>
        <dbReference type="ChEBI" id="CHEBI:29991"/>
    </ligand>
</feature>
<sequence>MKHFIEVSDFSKEELISLIEVGQDIMQNPAKYGDAMKGRLLATLFYEPSTRTRFSFEAAMLRLGGQVIGFSEAQNSSVAKGESVKDTIRTVACYADIAVMRHYLEGAPKLASVYSDIPVVNAGDGGHQHPTQTITDLLTIQMEKGRLTNLNVVLCGDLKNGRTVHSLVKALSKFENNTFYFVSPKELKIPDYIKNHIKDSLFFEMESLEDALPMADVLYMTRIQRERFADPEQYEKLKDSCVLTKHKMILAKSDMIVMHPLPRVNEISEDVDSDPRAVYFPQAKYGMFVRMALILKLVSEKENSAENHEEHRHELYSSCSNPKCVSNHEKLEKVGFGLLDKENHIYACEYCDTYYAV</sequence>
<dbReference type="PANTHER" id="PTHR45753:SF6">
    <property type="entry name" value="ASPARTATE CARBAMOYLTRANSFERASE"/>
    <property type="match status" value="1"/>
</dbReference>
<feature type="binding site" evidence="7">
    <location>
        <position position="129"/>
    </location>
    <ligand>
        <name>carbamoyl phosphate</name>
        <dbReference type="ChEBI" id="CHEBI:58228"/>
    </ligand>
</feature>
<evidence type="ECO:0000259" key="8">
    <source>
        <dbReference type="Pfam" id="PF00185"/>
    </source>
</evidence>
<comment type="subunit">
    <text evidence="7">Heterododecamer (2C3:3R2) of six catalytic PyrB chains organized as two trimers (C3), and six regulatory PyrI chains organized as three dimers (R2).</text>
</comment>
<proteinExistence type="inferred from homology"/>
<reference evidence="12" key="1">
    <citation type="submission" date="2017-02" db="EMBL/GenBank/DDBJ databases">
        <authorList>
            <person name="Varghese N."/>
            <person name="Submissions S."/>
        </authorList>
    </citation>
    <scope>NUCLEOTIDE SEQUENCE [LARGE SCALE GENOMIC DNA]</scope>
    <source>
        <strain evidence="12">ATCC 35199</strain>
    </source>
</reference>
<evidence type="ECO:0000256" key="3">
    <source>
        <dbReference type="ARBA" id="ARBA00022679"/>
    </source>
</evidence>
<comment type="similarity">
    <text evidence="2 7">Belongs to the aspartate/ornithine carbamoyltransferase superfamily. ATCase family.</text>
</comment>
<evidence type="ECO:0000256" key="2">
    <source>
        <dbReference type="ARBA" id="ARBA00008896"/>
    </source>
</evidence>
<evidence type="ECO:0000259" key="9">
    <source>
        <dbReference type="Pfam" id="PF02729"/>
    </source>
</evidence>
<evidence type="ECO:0000313" key="11">
    <source>
        <dbReference type="EMBL" id="SKB39207.1"/>
    </source>
</evidence>
<name>A0A1T5AWK4_9FIRM</name>
<dbReference type="InterPro" id="IPR020542">
    <property type="entry name" value="Asp_carbamoyltrfase_reg_C"/>
</dbReference>
<dbReference type="OrthoDB" id="9774690at2"/>
<dbReference type="Pfam" id="PF02748">
    <property type="entry name" value="PyrI_C"/>
    <property type="match status" value="1"/>
</dbReference>
<dbReference type="UniPathway" id="UPA00070">
    <property type="reaction ID" value="UER00116"/>
</dbReference>
<feature type="domain" description="Aspartate/ornithine carbamoyltransferase carbamoyl-P binding" evidence="9">
    <location>
        <begin position="2"/>
        <end position="141"/>
    </location>
</feature>
<dbReference type="Gene3D" id="3.40.50.1370">
    <property type="entry name" value="Aspartate/ornithine carbamoyltransferase"/>
    <property type="match status" value="2"/>
</dbReference>
<evidence type="ECO:0000256" key="1">
    <source>
        <dbReference type="ARBA" id="ARBA00004852"/>
    </source>
</evidence>
<dbReference type="EMBL" id="FUYN01000002">
    <property type="protein sequence ID" value="SKB39207.1"/>
    <property type="molecule type" value="Genomic_DNA"/>
</dbReference>
<gene>
    <name evidence="7" type="primary">pyrB</name>
    <name evidence="11" type="ORF">SAMN02745120_1226</name>
</gene>
<dbReference type="Pfam" id="PF00185">
    <property type="entry name" value="OTCace"/>
    <property type="match status" value="1"/>
</dbReference>
<dbReference type="GO" id="GO:0004070">
    <property type="term" value="F:aspartate carbamoyltransferase activity"/>
    <property type="evidence" value="ECO:0007669"/>
    <property type="project" value="UniProtKB-UniRule"/>
</dbReference>
<dbReference type="AlphaFoldDB" id="A0A1T5AWK4"/>
<feature type="domain" description="Aspartate carbamoyltransferase regulatory subunit C-terminal" evidence="10">
    <location>
        <begin position="318"/>
        <end position="355"/>
    </location>
</feature>
<dbReference type="Pfam" id="PF02729">
    <property type="entry name" value="OTCace_N"/>
    <property type="match status" value="1"/>
</dbReference>
<keyword evidence="3 7" id="KW-0808">Transferase</keyword>
<dbReference type="Proteomes" id="UP000243406">
    <property type="component" value="Unassembled WGS sequence"/>
</dbReference>
<comment type="catalytic activity">
    <reaction evidence="6 7">
        <text>carbamoyl phosphate + L-aspartate = N-carbamoyl-L-aspartate + phosphate + H(+)</text>
        <dbReference type="Rhea" id="RHEA:20013"/>
        <dbReference type="ChEBI" id="CHEBI:15378"/>
        <dbReference type="ChEBI" id="CHEBI:29991"/>
        <dbReference type="ChEBI" id="CHEBI:32814"/>
        <dbReference type="ChEBI" id="CHEBI:43474"/>
        <dbReference type="ChEBI" id="CHEBI:58228"/>
        <dbReference type="EC" id="2.1.3.2"/>
    </reaction>
</comment>
<dbReference type="FunFam" id="3.40.50.1370:FF:000002">
    <property type="entry name" value="Aspartate carbamoyltransferase 2"/>
    <property type="match status" value="1"/>
</dbReference>
<dbReference type="InterPro" id="IPR006131">
    <property type="entry name" value="Asp_carbamoyltransf_Asp/Orn-bd"/>
</dbReference>
<accession>A0A1T5AWK4</accession>
<dbReference type="InterPro" id="IPR002082">
    <property type="entry name" value="Asp_carbamoyltransf"/>
</dbReference>
<keyword evidence="12" id="KW-1185">Reference proteome</keyword>
<dbReference type="InterPro" id="IPR036901">
    <property type="entry name" value="Asp/Orn_carbamoylTrfase_sf"/>
</dbReference>
<dbReference type="HAMAP" id="MF_00001">
    <property type="entry name" value="Asp_carb_tr"/>
    <property type="match status" value="1"/>
</dbReference>
<dbReference type="GO" id="GO:0016597">
    <property type="term" value="F:amino acid binding"/>
    <property type="evidence" value="ECO:0007669"/>
    <property type="project" value="InterPro"/>
</dbReference>
<feature type="domain" description="Aspartate/ornithine carbamoyltransferase Asp/Orn-binding" evidence="8">
    <location>
        <begin position="149"/>
        <end position="295"/>
    </location>
</feature>
<dbReference type="NCBIfam" id="TIGR00670">
    <property type="entry name" value="asp_carb_tr"/>
    <property type="match status" value="1"/>
</dbReference>
<dbReference type="GO" id="GO:0006520">
    <property type="term" value="P:amino acid metabolic process"/>
    <property type="evidence" value="ECO:0007669"/>
    <property type="project" value="InterPro"/>
</dbReference>
<dbReference type="PANTHER" id="PTHR45753">
    <property type="entry name" value="ORNITHINE CARBAMOYLTRANSFERASE, MITOCHONDRIAL"/>
    <property type="match status" value="1"/>
</dbReference>
<dbReference type="PRINTS" id="PR00100">
    <property type="entry name" value="AOTCASE"/>
</dbReference>
<dbReference type="InterPro" id="IPR006132">
    <property type="entry name" value="Asp/Orn_carbamoyltranf_P-bd"/>
</dbReference>
<dbReference type="NCBIfam" id="NF002032">
    <property type="entry name" value="PRK00856.1"/>
    <property type="match status" value="1"/>
</dbReference>
<evidence type="ECO:0000256" key="4">
    <source>
        <dbReference type="ARBA" id="ARBA00022975"/>
    </source>
</evidence>
<dbReference type="PRINTS" id="PR00101">
    <property type="entry name" value="ATCASE"/>
</dbReference>
<dbReference type="InterPro" id="IPR006130">
    <property type="entry name" value="Asp/Orn_carbamoylTrfase"/>
</dbReference>
<feature type="binding site" evidence="7">
    <location>
        <position position="51"/>
    </location>
    <ligand>
        <name>carbamoyl phosphate</name>
        <dbReference type="ChEBI" id="CHEBI:58228"/>
    </ligand>
</feature>
<dbReference type="InterPro" id="IPR036792">
    <property type="entry name" value="Asp_carbatrfase_reg_C_sf"/>
</dbReference>
<evidence type="ECO:0000256" key="7">
    <source>
        <dbReference type="HAMAP-Rule" id="MF_00001"/>
    </source>
</evidence>
<organism evidence="11 12">
    <name type="scientific">Acetoanaerobium noterae</name>
    <dbReference type="NCBI Taxonomy" id="745369"/>
    <lineage>
        <taxon>Bacteria</taxon>
        <taxon>Bacillati</taxon>
        <taxon>Bacillota</taxon>
        <taxon>Clostridia</taxon>
        <taxon>Peptostreptococcales</taxon>
        <taxon>Filifactoraceae</taxon>
        <taxon>Acetoanaerobium</taxon>
    </lineage>
</organism>
<feature type="binding site" evidence="7">
    <location>
        <position position="262"/>
    </location>
    <ligand>
        <name>carbamoyl phosphate</name>
        <dbReference type="ChEBI" id="CHEBI:58228"/>
    </ligand>
</feature>
<comment type="function">
    <text evidence="5 7">Catalyzes the condensation of carbamoyl phosphate and aspartate to form carbamoyl aspartate and inorganic phosphate, the committed step in the de novo pyrimidine nucleotide biosynthesis pathway.</text>
</comment>
<feature type="binding site" evidence="7">
    <location>
        <position position="132"/>
    </location>
    <ligand>
        <name>carbamoyl phosphate</name>
        <dbReference type="ChEBI" id="CHEBI:58228"/>
    </ligand>
</feature>
<feature type="binding site" evidence="7">
    <location>
        <position position="222"/>
    </location>
    <ligand>
        <name>L-aspartate</name>
        <dbReference type="ChEBI" id="CHEBI:29991"/>
    </ligand>
</feature>
<dbReference type="PROSITE" id="PS00097">
    <property type="entry name" value="CARBAMOYLTRANSFERASE"/>
    <property type="match status" value="1"/>
</dbReference>
<dbReference type="GO" id="GO:0044205">
    <property type="term" value="P:'de novo' UMP biosynthetic process"/>
    <property type="evidence" value="ECO:0007669"/>
    <property type="project" value="UniProtKB-UniRule"/>
</dbReference>
<dbReference type="SUPFAM" id="SSF57825">
    <property type="entry name" value="Aspartate carbamoyltransferase, Regulatory-chain, C-terminal domain"/>
    <property type="match status" value="1"/>
</dbReference>
<evidence type="ECO:0000256" key="5">
    <source>
        <dbReference type="ARBA" id="ARBA00043884"/>
    </source>
</evidence>
<evidence type="ECO:0000259" key="10">
    <source>
        <dbReference type="Pfam" id="PF02748"/>
    </source>
</evidence>
<dbReference type="GO" id="GO:0006207">
    <property type="term" value="P:'de novo' pyrimidine nucleobase biosynthetic process"/>
    <property type="evidence" value="ECO:0007669"/>
    <property type="project" value="InterPro"/>
</dbReference>
<dbReference type="EC" id="2.1.3.2" evidence="7"/>
<keyword evidence="4 7" id="KW-0665">Pyrimidine biosynthesis</keyword>
<evidence type="ECO:0000256" key="6">
    <source>
        <dbReference type="ARBA" id="ARBA00048859"/>
    </source>
</evidence>
<dbReference type="SUPFAM" id="SSF53671">
    <property type="entry name" value="Aspartate/ornithine carbamoyltransferase"/>
    <property type="match status" value="1"/>
</dbReference>
<protein>
    <recommendedName>
        <fullName evidence="7">Aspartate carbamoyltransferase</fullName>
        <ecNumber evidence="7">2.1.3.2</ecNumber>
    </recommendedName>
    <alternativeName>
        <fullName evidence="7">Aspartate transcarbamylase</fullName>
        <shortName evidence="7">ATCase</shortName>
    </alternativeName>
</protein>
<feature type="binding site" evidence="7">
    <location>
        <position position="261"/>
    </location>
    <ligand>
        <name>carbamoyl phosphate</name>
        <dbReference type="ChEBI" id="CHEBI:58228"/>
    </ligand>
</feature>
<feature type="binding site" evidence="7">
    <location>
        <position position="52"/>
    </location>
    <ligand>
        <name>carbamoyl phosphate</name>
        <dbReference type="ChEBI" id="CHEBI:58228"/>
    </ligand>
</feature>
<feature type="binding site" evidence="7">
    <location>
        <position position="101"/>
    </location>
    <ligand>
        <name>carbamoyl phosphate</name>
        <dbReference type="ChEBI" id="CHEBI:58228"/>
    </ligand>
</feature>
<dbReference type="Gene3D" id="2.30.30.20">
    <property type="entry name" value="Aspartate carbamoyltransferase regulatory subunit, C-terminal domain"/>
    <property type="match status" value="1"/>
</dbReference>
<dbReference type="RefSeq" id="WP_079589127.1">
    <property type="nucleotide sequence ID" value="NZ_FUYN01000002.1"/>
</dbReference>
<evidence type="ECO:0000313" key="12">
    <source>
        <dbReference type="Proteomes" id="UP000243406"/>
    </source>
</evidence>
<comment type="pathway">
    <text evidence="1 7">Pyrimidine metabolism; UMP biosynthesis via de novo pathway; (S)-dihydroorotate from bicarbonate: step 2/3.</text>
</comment>